<dbReference type="GeneID" id="94847356"/>
<dbReference type="GO" id="GO:0000786">
    <property type="term" value="C:nucleosome"/>
    <property type="evidence" value="ECO:0007669"/>
    <property type="project" value="InterPro"/>
</dbReference>
<feature type="region of interest" description="Disordered" evidence="1">
    <location>
        <begin position="85"/>
        <end position="163"/>
    </location>
</feature>
<organism evidence="2 3">
    <name type="scientific">Tritrichomonas foetus</name>
    <dbReference type="NCBI Taxonomy" id="1144522"/>
    <lineage>
        <taxon>Eukaryota</taxon>
        <taxon>Metamonada</taxon>
        <taxon>Parabasalia</taxon>
        <taxon>Tritrichomonadida</taxon>
        <taxon>Tritrichomonadidae</taxon>
        <taxon>Tritrichomonas</taxon>
    </lineage>
</organism>
<dbReference type="RefSeq" id="XP_068347518.1">
    <property type="nucleotide sequence ID" value="XM_068512652.1"/>
</dbReference>
<feature type="compositionally biased region" description="Basic and acidic residues" evidence="1">
    <location>
        <begin position="147"/>
        <end position="163"/>
    </location>
</feature>
<dbReference type="PRINTS" id="PR00624">
    <property type="entry name" value="HISTONEH5"/>
</dbReference>
<name>A0A1J4JAA5_9EUKA</name>
<comment type="caution">
    <text evidence="2">The sequence shown here is derived from an EMBL/GenBank/DDBJ whole genome shotgun (WGS) entry which is preliminary data.</text>
</comment>
<feature type="compositionally biased region" description="Acidic residues" evidence="1">
    <location>
        <begin position="88"/>
        <end position="101"/>
    </location>
</feature>
<dbReference type="GO" id="GO:0030527">
    <property type="term" value="F:structural constituent of chromatin"/>
    <property type="evidence" value="ECO:0007669"/>
    <property type="project" value="InterPro"/>
</dbReference>
<evidence type="ECO:0000313" key="2">
    <source>
        <dbReference type="EMBL" id="OHS94381.1"/>
    </source>
</evidence>
<feature type="region of interest" description="Disordered" evidence="1">
    <location>
        <begin position="388"/>
        <end position="414"/>
    </location>
</feature>
<feature type="compositionally biased region" description="Basic residues" evidence="1">
    <location>
        <begin position="105"/>
        <end position="146"/>
    </location>
</feature>
<dbReference type="GO" id="GO:0006334">
    <property type="term" value="P:nucleosome assembly"/>
    <property type="evidence" value="ECO:0007669"/>
    <property type="project" value="InterPro"/>
</dbReference>
<keyword evidence="3" id="KW-1185">Reference proteome</keyword>
<dbReference type="AlphaFoldDB" id="A0A1J4JAA5"/>
<accession>A0A1J4JAA5</accession>
<dbReference type="GO" id="GO:0003677">
    <property type="term" value="F:DNA binding"/>
    <property type="evidence" value="ECO:0007669"/>
    <property type="project" value="InterPro"/>
</dbReference>
<gene>
    <name evidence="2" type="ORF">TRFO_39446</name>
</gene>
<reference evidence="2" key="1">
    <citation type="submission" date="2016-10" db="EMBL/GenBank/DDBJ databases">
        <authorList>
            <person name="Benchimol M."/>
            <person name="Almeida L.G."/>
            <person name="Vasconcelos A.T."/>
            <person name="Perreira-Neves A."/>
            <person name="Rosa I.A."/>
            <person name="Tasca T."/>
            <person name="Bogo M.R."/>
            <person name="de Souza W."/>
        </authorList>
    </citation>
    <scope>NUCLEOTIDE SEQUENCE [LARGE SCALE GENOMIC DNA]</scope>
    <source>
        <strain evidence="2">K</strain>
    </source>
</reference>
<evidence type="ECO:0000256" key="1">
    <source>
        <dbReference type="SAM" id="MobiDB-lite"/>
    </source>
</evidence>
<protein>
    <submittedName>
        <fullName evidence="2">Uncharacterized protein</fullName>
    </submittedName>
</protein>
<dbReference type="EMBL" id="MLAK01001324">
    <property type="protein sequence ID" value="OHS94381.1"/>
    <property type="molecule type" value="Genomic_DNA"/>
</dbReference>
<proteinExistence type="predicted"/>
<dbReference type="VEuPathDB" id="TrichDB:TRFO_39446"/>
<sequence length="414" mass="48298">MSDIPKFQRNSDHEFRAGEEIYVIDPNGYDIWEAEIVDVGEDGYKIHYPEYPDDDTTLDDNSSFLLRTKINTQIFNEQEKIRLRRDAEESDVDFSDEDDDNDYRGKKKKQPKKATKPKKKKEPKAKKPPKEKKKKEPKPPKPKKEKKPKEPKPKAKKEMSEKQLKKMMITIVKKAIQKKIDDQDEFIKFFDKFRGQEGYPDEAMDKISGPALDRFNKNLGGDENLSDAIMETSTDDNDDYSEEELLEFEPEYITLPKRFDNIYQGYEIDVANTAVSFEKDKPFPILFKGDLCNCFLYNTPATQYLIINGMKFELRKKDEEQTIKYLYKDMKLPPHENHVSSSFYCPAIQKIGQMKIVAPPEAERYTESTSKHKVKKVSILPDNDLQLEKHLSKSSSTKKKNNKPGDLSRFLEND</sequence>
<dbReference type="InterPro" id="IPR005819">
    <property type="entry name" value="H1/H5"/>
</dbReference>
<evidence type="ECO:0000313" key="3">
    <source>
        <dbReference type="Proteomes" id="UP000179807"/>
    </source>
</evidence>
<dbReference type="Proteomes" id="UP000179807">
    <property type="component" value="Unassembled WGS sequence"/>
</dbReference>